<evidence type="ECO:0008006" key="4">
    <source>
        <dbReference type="Google" id="ProtNLM"/>
    </source>
</evidence>
<dbReference type="InterPro" id="IPR025187">
    <property type="entry name" value="DUF4112"/>
</dbReference>
<evidence type="ECO:0000313" key="2">
    <source>
        <dbReference type="EMBL" id="KXN73932.1"/>
    </source>
</evidence>
<dbReference type="Pfam" id="PF13430">
    <property type="entry name" value="DUF4112"/>
    <property type="match status" value="1"/>
</dbReference>
<feature type="compositionally biased region" description="Polar residues" evidence="1">
    <location>
        <begin position="1"/>
        <end position="18"/>
    </location>
</feature>
<dbReference type="OrthoDB" id="2103474at2759"/>
<reference evidence="2 3" key="1">
    <citation type="journal article" date="2015" name="Genome Biol. Evol.">
        <title>Phylogenomic analyses indicate that early fungi evolved digesting cell walls of algal ancestors of land plants.</title>
        <authorList>
            <person name="Chang Y."/>
            <person name="Wang S."/>
            <person name="Sekimoto S."/>
            <person name="Aerts A.L."/>
            <person name="Choi C."/>
            <person name="Clum A."/>
            <person name="LaButti K.M."/>
            <person name="Lindquist E.A."/>
            <person name="Yee Ngan C."/>
            <person name="Ohm R.A."/>
            <person name="Salamov A.A."/>
            <person name="Grigoriev I.V."/>
            <person name="Spatafora J.W."/>
            <person name="Berbee M.L."/>
        </authorList>
    </citation>
    <scope>NUCLEOTIDE SEQUENCE [LARGE SCALE GENOMIC DNA]</scope>
    <source>
        <strain evidence="2 3">NRRL 28638</strain>
    </source>
</reference>
<organism evidence="2 3">
    <name type="scientific">Conidiobolus coronatus (strain ATCC 28846 / CBS 209.66 / NRRL 28638)</name>
    <name type="common">Delacroixia coronata</name>
    <dbReference type="NCBI Taxonomy" id="796925"/>
    <lineage>
        <taxon>Eukaryota</taxon>
        <taxon>Fungi</taxon>
        <taxon>Fungi incertae sedis</taxon>
        <taxon>Zoopagomycota</taxon>
        <taxon>Entomophthoromycotina</taxon>
        <taxon>Entomophthoromycetes</taxon>
        <taxon>Entomophthorales</taxon>
        <taxon>Ancylistaceae</taxon>
        <taxon>Conidiobolus</taxon>
    </lineage>
</organism>
<name>A0A137PG15_CONC2</name>
<dbReference type="Proteomes" id="UP000070444">
    <property type="component" value="Unassembled WGS sequence"/>
</dbReference>
<feature type="region of interest" description="Disordered" evidence="1">
    <location>
        <begin position="1"/>
        <end position="40"/>
    </location>
</feature>
<dbReference type="EMBL" id="KQ964429">
    <property type="protein sequence ID" value="KXN73932.1"/>
    <property type="molecule type" value="Genomic_DNA"/>
</dbReference>
<evidence type="ECO:0000313" key="3">
    <source>
        <dbReference type="Proteomes" id="UP000070444"/>
    </source>
</evidence>
<dbReference type="AlphaFoldDB" id="A0A137PG15"/>
<dbReference type="PANTHER" id="PTHR35519">
    <property type="entry name" value="MEMBRANE PROTEINS"/>
    <property type="match status" value="1"/>
</dbReference>
<proteinExistence type="predicted"/>
<protein>
    <recommendedName>
        <fullName evidence="4">DUF4112 domain-containing protein</fullName>
    </recommendedName>
</protein>
<dbReference type="STRING" id="796925.A0A137PG15"/>
<keyword evidence="3" id="KW-1185">Reference proteome</keyword>
<evidence type="ECO:0000256" key="1">
    <source>
        <dbReference type="SAM" id="MobiDB-lite"/>
    </source>
</evidence>
<accession>A0A137PG15</accession>
<gene>
    <name evidence="2" type="ORF">CONCODRAFT_77082</name>
</gene>
<sequence length="203" mass="22718">MSSTATSTAVNDRAVPSTSAPPLPSRSPTTTEPLPSKEQQDRVKDILNQIYSILNPKPGNWTRTQAERRLKRIRNLATSMDQIPGLPVKVGLDSIIGLIPVVGDLATSAISCYQIYLSRQLGVPKRVVFKMLVNCGIDFAIGSVPLVGDLFDVMFKANMKNCELLENWYKKNHHLFEDDTIPEPETEPVVEPKKKRRLFWSSK</sequence>
<dbReference type="PANTHER" id="PTHR35519:SF2">
    <property type="entry name" value="PH DOMAIN PROTEIN"/>
    <property type="match status" value="1"/>
</dbReference>